<dbReference type="EMBL" id="CP016176">
    <property type="protein sequence ID" value="AOM39594.1"/>
    <property type="molecule type" value="Genomic_DNA"/>
</dbReference>
<accession>A0A2G0Q5Z1</accession>
<dbReference type="EMBL" id="NJAI01000004">
    <property type="protein sequence ID" value="PHM54632.1"/>
    <property type="molecule type" value="Genomic_DNA"/>
</dbReference>
<evidence type="ECO:0000313" key="5">
    <source>
        <dbReference type="Proteomes" id="UP000225433"/>
    </source>
</evidence>
<dbReference type="Pfam" id="PF13986">
    <property type="entry name" value="DUF4224"/>
    <property type="match status" value="1"/>
</dbReference>
<dbReference type="STRING" id="351679.A9255_02680"/>
<evidence type="ECO:0000313" key="4">
    <source>
        <dbReference type="Proteomes" id="UP000094600"/>
    </source>
</evidence>
<evidence type="ECO:0000259" key="1">
    <source>
        <dbReference type="Pfam" id="PF13986"/>
    </source>
</evidence>
<protein>
    <recommendedName>
        <fullName evidence="1">DUF4224 domain-containing protein</fullName>
    </recommendedName>
</protein>
<sequence>MVNHDCAVITDTEMIELTGYQKPSKQCKALEDAGIFFLKRPDGRPRTTWGHFNKPLSKLSNIPFIEEPDFGAM</sequence>
<proteinExistence type="predicted"/>
<dbReference type="Proteomes" id="UP000094600">
    <property type="component" value="Chromosome"/>
</dbReference>
<reference evidence="3 5" key="2">
    <citation type="journal article" date="2017" name="Nat. Microbiol.">
        <title>Natural product diversity associated with the nematode symbionts Photorhabdus and Xenorhabdus.</title>
        <authorList>
            <person name="Tobias N.J."/>
            <person name="Wolff H."/>
            <person name="Djahanschiri B."/>
            <person name="Grundmann F."/>
            <person name="Kronenwerth M."/>
            <person name="Shi Y.M."/>
            <person name="Simonyi S."/>
            <person name="Grun P."/>
            <person name="Shapiro-Ilan D."/>
            <person name="Pidot S.J."/>
            <person name="Stinear T.P."/>
            <person name="Ebersberger I."/>
            <person name="Bode H.B."/>
        </authorList>
    </citation>
    <scope>NUCLEOTIDE SEQUENCE [LARGE SCALE GENOMIC DNA]</scope>
    <source>
        <strain evidence="3 5">DSM 17903</strain>
    </source>
</reference>
<dbReference type="KEGG" id="xho:A9255_02680"/>
<gene>
    <name evidence="2" type="ORF">A9255_02680</name>
    <name evidence="3" type="ORF">Xhom_02578</name>
</gene>
<dbReference type="Proteomes" id="UP000225433">
    <property type="component" value="Unassembled WGS sequence"/>
</dbReference>
<reference evidence="2 4" key="1">
    <citation type="submission" date="2016-06" db="EMBL/GenBank/DDBJ databases">
        <title>Bacterial characters and pathogenicity of Xenorhabdus hominickii from an entomopathogenic nematode, Steinernema monticolum.</title>
        <authorList>
            <person name="Park Y."/>
            <person name="Kim Y."/>
        </authorList>
    </citation>
    <scope>NUCLEOTIDE SEQUENCE [LARGE SCALE GENOMIC DNA]</scope>
    <source>
        <strain evidence="2 4">ANU1</strain>
    </source>
</reference>
<dbReference type="RefSeq" id="WP_069315349.1">
    <property type="nucleotide sequence ID" value="NZ_CAWNQJ010000068.1"/>
</dbReference>
<dbReference type="AlphaFoldDB" id="A0A2G0Q5Z1"/>
<feature type="domain" description="DUF4224" evidence="1">
    <location>
        <begin position="9"/>
        <end position="51"/>
    </location>
</feature>
<name>A0A2G0Q5Z1_XENHO</name>
<evidence type="ECO:0000313" key="2">
    <source>
        <dbReference type="EMBL" id="AOM39594.1"/>
    </source>
</evidence>
<dbReference type="InterPro" id="IPR025319">
    <property type="entry name" value="DUF4224"/>
</dbReference>
<dbReference type="OrthoDB" id="6059012at2"/>
<keyword evidence="4" id="KW-1185">Reference proteome</keyword>
<organism evidence="3 5">
    <name type="scientific">Xenorhabdus hominickii</name>
    <dbReference type="NCBI Taxonomy" id="351679"/>
    <lineage>
        <taxon>Bacteria</taxon>
        <taxon>Pseudomonadati</taxon>
        <taxon>Pseudomonadota</taxon>
        <taxon>Gammaproteobacteria</taxon>
        <taxon>Enterobacterales</taxon>
        <taxon>Morganellaceae</taxon>
        <taxon>Xenorhabdus</taxon>
    </lineage>
</organism>
<evidence type="ECO:0000313" key="3">
    <source>
        <dbReference type="EMBL" id="PHM54632.1"/>
    </source>
</evidence>